<evidence type="ECO:0000313" key="3">
    <source>
        <dbReference type="EMBL" id="PWN24807.1"/>
    </source>
</evidence>
<gene>
    <name evidence="3" type="ORF">BDZ90DRAFT_96756</name>
</gene>
<sequence>MARGPIPSSSTTAQEERERVLTRRLAASQEKLWEQSQTLLERSRLRSMRGDRVGALQDAKRALALFPANIEYLIRAAETLLDSGFPDKASRAFEQAEGAANIEGTTSEICAALSTLANRLRPFDMLPNEILATIFEHVYADWQRLPSPFQLPHVCRRWRSIAKITQSLWRDLRILRVPTKLSTFTPNLSVELRRPPCFSSSSTHPVAQFCHARAGNHLRLIKHCAELSNNTLTHFEFHTLSGDLDMAAALLHVAQGSAATLVALSIINNDKDDDPIPGSLSLALRCPRLTYLELSPKSIHGRELKQLEDEVKHLDPLPASLRTLKYNDLSDLSIRRARRTRELFLHRCSQLEQLTLLDIYTASDRALFDEAELGTEHTFPRDLLVRCAQSLVELETSAFKSLFTRAKAEGLSALPRLRRLRHVPFADFVDEDVPDFHELALPNLKVIEAPINVVESMHRVPARVVLHLRFNEETDLLSQIKSWLLSLDDDNTPEEITLELLERNVGTEDFNELIDVLIPSRAGRIICPQLTAFSVLTRDEIYSEGDEASPFDIYSKPIPQPKFREDWQHSVIDASRLARMEAERRRVSKGLPAINNSASGKAPDPVPSAFSRGAPAAKRVKVSAPPDKAWGPCEALRSIKIESCYVQPDAWAVMKASPCRFEVTPDPEVAAMLPWQEPSAAKRNRFGERKVHAW</sequence>
<reference evidence="3 4" key="1">
    <citation type="journal article" date="2018" name="Mol. Biol. Evol.">
        <title>Broad Genomic Sampling Reveals a Smut Pathogenic Ancestry of the Fungal Clade Ustilaginomycotina.</title>
        <authorList>
            <person name="Kijpornyongpan T."/>
            <person name="Mondo S.J."/>
            <person name="Barry K."/>
            <person name="Sandor L."/>
            <person name="Lee J."/>
            <person name="Lipzen A."/>
            <person name="Pangilinan J."/>
            <person name="LaButti K."/>
            <person name="Hainaut M."/>
            <person name="Henrissat B."/>
            <person name="Grigoriev I.V."/>
            <person name="Spatafora J.W."/>
            <person name="Aime M.C."/>
        </authorList>
    </citation>
    <scope>NUCLEOTIDE SEQUENCE [LARGE SCALE GENOMIC DNA]</scope>
    <source>
        <strain evidence="3 4">MCA 5214</strain>
    </source>
</reference>
<dbReference type="InterPro" id="IPR036047">
    <property type="entry name" value="F-box-like_dom_sf"/>
</dbReference>
<dbReference type="InterPro" id="IPR032675">
    <property type="entry name" value="LRR_dom_sf"/>
</dbReference>
<dbReference type="PROSITE" id="PS50181">
    <property type="entry name" value="FBOX"/>
    <property type="match status" value="1"/>
</dbReference>
<evidence type="ECO:0000256" key="1">
    <source>
        <dbReference type="SAM" id="MobiDB-lite"/>
    </source>
</evidence>
<dbReference type="Gene3D" id="1.20.1280.50">
    <property type="match status" value="1"/>
</dbReference>
<feature type="domain" description="F-box" evidence="2">
    <location>
        <begin position="120"/>
        <end position="172"/>
    </location>
</feature>
<evidence type="ECO:0000259" key="2">
    <source>
        <dbReference type="PROSITE" id="PS50181"/>
    </source>
</evidence>
<accession>A0A316UHK0</accession>
<dbReference type="InterPro" id="IPR001810">
    <property type="entry name" value="F-box_dom"/>
</dbReference>
<dbReference type="Gene3D" id="1.25.40.10">
    <property type="entry name" value="Tetratricopeptide repeat domain"/>
    <property type="match status" value="1"/>
</dbReference>
<protein>
    <recommendedName>
        <fullName evidence="2">F-box domain-containing protein</fullName>
    </recommendedName>
</protein>
<feature type="region of interest" description="Disordered" evidence="1">
    <location>
        <begin position="593"/>
        <end position="612"/>
    </location>
</feature>
<dbReference type="Gene3D" id="3.80.10.10">
    <property type="entry name" value="Ribonuclease Inhibitor"/>
    <property type="match status" value="1"/>
</dbReference>
<dbReference type="SUPFAM" id="SSF52047">
    <property type="entry name" value="RNI-like"/>
    <property type="match status" value="1"/>
</dbReference>
<dbReference type="OrthoDB" id="3139399at2759"/>
<dbReference type="AlphaFoldDB" id="A0A316UHK0"/>
<name>A0A316UHK0_9BASI</name>
<dbReference type="InterPro" id="IPR011990">
    <property type="entry name" value="TPR-like_helical_dom_sf"/>
</dbReference>
<dbReference type="EMBL" id="KZ819679">
    <property type="protein sequence ID" value="PWN24807.1"/>
    <property type="molecule type" value="Genomic_DNA"/>
</dbReference>
<proteinExistence type="predicted"/>
<dbReference type="RefSeq" id="XP_025359419.1">
    <property type="nucleotide sequence ID" value="XM_025509977.1"/>
</dbReference>
<dbReference type="SUPFAM" id="SSF48452">
    <property type="entry name" value="TPR-like"/>
    <property type="match status" value="1"/>
</dbReference>
<organism evidence="3 4">
    <name type="scientific">Jaminaea rosea</name>
    <dbReference type="NCBI Taxonomy" id="1569628"/>
    <lineage>
        <taxon>Eukaryota</taxon>
        <taxon>Fungi</taxon>
        <taxon>Dikarya</taxon>
        <taxon>Basidiomycota</taxon>
        <taxon>Ustilaginomycotina</taxon>
        <taxon>Exobasidiomycetes</taxon>
        <taxon>Microstromatales</taxon>
        <taxon>Microstromatales incertae sedis</taxon>
        <taxon>Jaminaea</taxon>
    </lineage>
</organism>
<dbReference type="SUPFAM" id="SSF81383">
    <property type="entry name" value="F-box domain"/>
    <property type="match status" value="1"/>
</dbReference>
<dbReference type="Proteomes" id="UP000245884">
    <property type="component" value="Unassembled WGS sequence"/>
</dbReference>
<keyword evidence="4" id="KW-1185">Reference proteome</keyword>
<evidence type="ECO:0000313" key="4">
    <source>
        <dbReference type="Proteomes" id="UP000245884"/>
    </source>
</evidence>
<dbReference type="Pfam" id="PF12937">
    <property type="entry name" value="F-box-like"/>
    <property type="match status" value="1"/>
</dbReference>
<dbReference type="GeneID" id="37031800"/>